<sequence>MQLTKEQKDMLWGEKGPYSQANLIKQVRILDDRVSRIFLVVEVDINPTTFEMVKKYRESDEFKNNTIIQQLLDRAEYRGPHFGYVSMAFEAEYTDESALLSADSALKYSQDAIIRMHKFVMGKINQTLYN</sequence>
<dbReference type="EMBL" id="MFBJ01000037">
    <property type="protein sequence ID" value="OGD96002.1"/>
    <property type="molecule type" value="Genomic_DNA"/>
</dbReference>
<protein>
    <submittedName>
        <fullName evidence="1">Uncharacterized protein</fullName>
    </submittedName>
</protein>
<evidence type="ECO:0000313" key="1">
    <source>
        <dbReference type="EMBL" id="OGD96002.1"/>
    </source>
</evidence>
<comment type="caution">
    <text evidence="1">The sequence shown here is derived from an EMBL/GenBank/DDBJ whole genome shotgun (WGS) entry which is preliminary data.</text>
</comment>
<organism evidence="1 2">
    <name type="scientific">Candidatus Curtissbacteria bacterium RIFCSPHIGHO2_12_FULL_38_9b</name>
    <dbReference type="NCBI Taxonomy" id="1797720"/>
    <lineage>
        <taxon>Bacteria</taxon>
        <taxon>Candidatus Curtissiibacteriota</taxon>
    </lineage>
</organism>
<dbReference type="AlphaFoldDB" id="A0A1F5GVS9"/>
<accession>A0A1F5GVS9</accession>
<evidence type="ECO:0000313" key="2">
    <source>
        <dbReference type="Proteomes" id="UP000176666"/>
    </source>
</evidence>
<dbReference type="Proteomes" id="UP000176666">
    <property type="component" value="Unassembled WGS sequence"/>
</dbReference>
<proteinExistence type="predicted"/>
<gene>
    <name evidence="1" type="ORF">A3F02_00910</name>
</gene>
<name>A0A1F5GVS9_9BACT</name>
<reference evidence="1 2" key="1">
    <citation type="journal article" date="2016" name="Nat. Commun.">
        <title>Thousands of microbial genomes shed light on interconnected biogeochemical processes in an aquifer system.</title>
        <authorList>
            <person name="Anantharaman K."/>
            <person name="Brown C.T."/>
            <person name="Hug L.A."/>
            <person name="Sharon I."/>
            <person name="Castelle C.J."/>
            <person name="Probst A.J."/>
            <person name="Thomas B.C."/>
            <person name="Singh A."/>
            <person name="Wilkins M.J."/>
            <person name="Karaoz U."/>
            <person name="Brodie E.L."/>
            <person name="Williams K.H."/>
            <person name="Hubbard S.S."/>
            <person name="Banfield J.F."/>
        </authorList>
    </citation>
    <scope>NUCLEOTIDE SEQUENCE [LARGE SCALE GENOMIC DNA]</scope>
</reference>